<name>A2A0A9_MICM2</name>
<protein>
    <submittedName>
        <fullName evidence="2">Lipoprotein, putative</fullName>
    </submittedName>
</protein>
<sequence>MMKKSLLYVFVMTLMVVASCDKKKQNKETDETTKDSTKVEKKDEPKEPKVYPGFDKSYAGTLGKDQAIKMNLRRYDDQLSGTYWMVADGKDVLLNGTLKEGAFELNEIDKEGNLGAKITGTLEDQDAKVMGEWTKEGKTQKFELTLAKRLKPSPWKLDQKEVDEHSKVGSCYIHVSYPQFKGMSDVKMQTKVNNLIEKHFPIHEMEASLLDCKDSFKDDVNYGVSYLRGSLISITKTHHLTRAGKPYPGESWGINLNFYTGKVYELRDFFKPDMITELNKFLQEKVNENCGGTLTEEQLARIELKPTNKEGFSLTDNRSFKGKITREGKVIFHLTDRVPSKLRSSGYVKVYYHALKKFINPYGPLMSVLDRYERQTSK</sequence>
<dbReference type="RefSeq" id="WP_002705918.1">
    <property type="nucleotide sequence ID" value="NZ_AAWS01000096.1"/>
</dbReference>
<keyword evidence="2" id="KW-0449">Lipoprotein</keyword>
<dbReference type="Proteomes" id="UP000004095">
    <property type="component" value="Unassembled WGS sequence"/>
</dbReference>
<dbReference type="PROSITE" id="PS51257">
    <property type="entry name" value="PROKAR_LIPOPROTEIN"/>
    <property type="match status" value="1"/>
</dbReference>
<accession>A2A0A9</accession>
<evidence type="ECO:0000313" key="2">
    <source>
        <dbReference type="EMBL" id="EAY23925.1"/>
    </source>
</evidence>
<evidence type="ECO:0000256" key="1">
    <source>
        <dbReference type="SAM" id="MobiDB-lite"/>
    </source>
</evidence>
<dbReference type="AlphaFoldDB" id="A2A0A9"/>
<organism evidence="2 3">
    <name type="scientific">Microscilla marina ATCC 23134</name>
    <dbReference type="NCBI Taxonomy" id="313606"/>
    <lineage>
        <taxon>Bacteria</taxon>
        <taxon>Pseudomonadati</taxon>
        <taxon>Bacteroidota</taxon>
        <taxon>Cytophagia</taxon>
        <taxon>Cytophagales</taxon>
        <taxon>Microscillaceae</taxon>
        <taxon>Microscilla</taxon>
    </lineage>
</organism>
<gene>
    <name evidence="2" type="ORF">M23134_00355</name>
</gene>
<evidence type="ECO:0000313" key="3">
    <source>
        <dbReference type="Proteomes" id="UP000004095"/>
    </source>
</evidence>
<feature type="region of interest" description="Disordered" evidence="1">
    <location>
        <begin position="23"/>
        <end position="49"/>
    </location>
</feature>
<reference evidence="2 3" key="1">
    <citation type="submission" date="2007-01" db="EMBL/GenBank/DDBJ databases">
        <authorList>
            <person name="Haygood M."/>
            <person name="Podell S."/>
            <person name="Anderson C."/>
            <person name="Hopkinson B."/>
            <person name="Roe K."/>
            <person name="Barbeau K."/>
            <person name="Gaasterland T."/>
            <person name="Ferriera S."/>
            <person name="Johnson J."/>
            <person name="Kravitz S."/>
            <person name="Beeson K."/>
            <person name="Sutton G."/>
            <person name="Rogers Y.-H."/>
            <person name="Friedman R."/>
            <person name="Frazier M."/>
            <person name="Venter J.C."/>
        </authorList>
    </citation>
    <scope>NUCLEOTIDE SEQUENCE [LARGE SCALE GENOMIC DNA]</scope>
    <source>
        <strain evidence="2 3">ATCC 23134</strain>
    </source>
</reference>
<proteinExistence type="predicted"/>
<keyword evidence="3" id="KW-1185">Reference proteome</keyword>
<comment type="caution">
    <text evidence="2">The sequence shown here is derived from an EMBL/GenBank/DDBJ whole genome shotgun (WGS) entry which is preliminary data.</text>
</comment>
<dbReference type="EMBL" id="AAWS01000096">
    <property type="protein sequence ID" value="EAY23925.1"/>
    <property type="molecule type" value="Genomic_DNA"/>
</dbReference>